<sequence>MNHREQYKRIDEVRRDEEQQYLDAMDVDAADTPSIRVSSPPPAMNSSRSRPLAPPPPPADNSYVREVTTMSKQRAREVPALIIPSTNSLGLFTLPLSSEPLRSSSDTANSALSLTDFRIQWSSTQEESPATCYTASSSSPQSVLLGQETWVRAVRPRFQDVPRDATYDVELSGCLDRRSQMSKTVPSSSQYDADCTSFGDNGLYMLEEDGMSDSIWGEAIDDSRCKGEGFFVDLGSPITVDTPSSHVYDWPSFEPFMMCATTSKEGSSPSASIASSNGLPIHNPNMPTLSYPSDVDQQCPQYTLLSPLEYCPNTPFNDQQQRIRAVGSPAITSPSCMRRDKPHIHQCPHCESSFTALHNLKSTCSRLLAYLVPIFLFLEDHVNSHLGIKPHQCGKCGRSFGTRHVLTRHCKKLCRV</sequence>
<organism evidence="4 5">
    <name type="scientific">Marasmius tenuissimus</name>
    <dbReference type="NCBI Taxonomy" id="585030"/>
    <lineage>
        <taxon>Eukaryota</taxon>
        <taxon>Fungi</taxon>
        <taxon>Dikarya</taxon>
        <taxon>Basidiomycota</taxon>
        <taxon>Agaricomycotina</taxon>
        <taxon>Agaricomycetes</taxon>
        <taxon>Agaricomycetidae</taxon>
        <taxon>Agaricales</taxon>
        <taxon>Marasmiineae</taxon>
        <taxon>Marasmiaceae</taxon>
        <taxon>Marasmius</taxon>
    </lineage>
</organism>
<keyword evidence="1" id="KW-0862">Zinc</keyword>
<name>A0ABR3A1A2_9AGAR</name>
<dbReference type="EMBL" id="JBBXMP010000023">
    <property type="protein sequence ID" value="KAL0067776.1"/>
    <property type="molecule type" value="Genomic_DNA"/>
</dbReference>
<dbReference type="Proteomes" id="UP001437256">
    <property type="component" value="Unassembled WGS sequence"/>
</dbReference>
<evidence type="ECO:0000313" key="5">
    <source>
        <dbReference type="Proteomes" id="UP001437256"/>
    </source>
</evidence>
<dbReference type="PROSITE" id="PS50157">
    <property type="entry name" value="ZINC_FINGER_C2H2_2"/>
    <property type="match status" value="1"/>
</dbReference>
<protein>
    <recommendedName>
        <fullName evidence="3">C2H2-type domain-containing protein</fullName>
    </recommendedName>
</protein>
<accession>A0ABR3A1A2</accession>
<evidence type="ECO:0000256" key="1">
    <source>
        <dbReference type="PROSITE-ProRule" id="PRU00042"/>
    </source>
</evidence>
<keyword evidence="1" id="KW-0863">Zinc-finger</keyword>
<proteinExistence type="predicted"/>
<dbReference type="InterPro" id="IPR036236">
    <property type="entry name" value="Znf_C2H2_sf"/>
</dbReference>
<dbReference type="InterPro" id="IPR013087">
    <property type="entry name" value="Znf_C2H2_type"/>
</dbReference>
<evidence type="ECO:0000256" key="2">
    <source>
        <dbReference type="SAM" id="MobiDB-lite"/>
    </source>
</evidence>
<dbReference type="Gene3D" id="3.30.160.60">
    <property type="entry name" value="Classic Zinc Finger"/>
    <property type="match status" value="1"/>
</dbReference>
<gene>
    <name evidence="4" type="ORF">AAF712_005216</name>
</gene>
<feature type="region of interest" description="Disordered" evidence="2">
    <location>
        <begin position="1"/>
        <end position="62"/>
    </location>
</feature>
<evidence type="ECO:0000259" key="3">
    <source>
        <dbReference type="PROSITE" id="PS50157"/>
    </source>
</evidence>
<feature type="domain" description="C2H2-type" evidence="3">
    <location>
        <begin position="391"/>
        <end position="416"/>
    </location>
</feature>
<keyword evidence="5" id="KW-1185">Reference proteome</keyword>
<feature type="compositionally biased region" description="Basic and acidic residues" evidence="2">
    <location>
        <begin position="1"/>
        <end position="18"/>
    </location>
</feature>
<reference evidence="4 5" key="1">
    <citation type="submission" date="2024-05" db="EMBL/GenBank/DDBJ databases">
        <title>A draft genome resource for the thread blight pathogen Marasmius tenuissimus strain MS-2.</title>
        <authorList>
            <person name="Yulfo-Soto G.E."/>
            <person name="Baruah I.K."/>
            <person name="Amoako-Attah I."/>
            <person name="Bukari Y."/>
            <person name="Meinhardt L.W."/>
            <person name="Bailey B.A."/>
            <person name="Cohen S.P."/>
        </authorList>
    </citation>
    <scope>NUCLEOTIDE SEQUENCE [LARGE SCALE GENOMIC DNA]</scope>
    <source>
        <strain evidence="4 5">MS-2</strain>
    </source>
</reference>
<dbReference type="SUPFAM" id="SSF57667">
    <property type="entry name" value="beta-beta-alpha zinc fingers"/>
    <property type="match status" value="1"/>
</dbReference>
<keyword evidence="1" id="KW-0479">Metal-binding</keyword>
<comment type="caution">
    <text evidence="4">The sequence shown here is derived from an EMBL/GenBank/DDBJ whole genome shotgun (WGS) entry which is preliminary data.</text>
</comment>
<evidence type="ECO:0000313" key="4">
    <source>
        <dbReference type="EMBL" id="KAL0067776.1"/>
    </source>
</evidence>